<proteinExistence type="predicted"/>
<dbReference type="VEuPathDB" id="FungiDB:sscle_09g070810"/>
<dbReference type="OrthoDB" id="3553458at2759"/>
<gene>
    <name evidence="1" type="ORF">sscle_09g070810</name>
</gene>
<sequence>MDSKLSLELYELAKDTSSTIKGLPLELNQMIWKSTLTDNRIITINWAHTSHRDLGKRCLAKDFHASYEKIKALTPSNNVWSNDNIRAANVKRIAIDMENDPNMALDTSTSLELNFLRWATLRFCTLEKIFIQPVFAFDSFCETVFRTRFQELMRDYQELFGPLRQGQEYRIPEIFLVCLQCDPDLSKAVQR</sequence>
<name>A0A1D9QBM4_SCLS1</name>
<protein>
    <submittedName>
        <fullName evidence="1">Uncharacterized protein</fullName>
    </submittedName>
</protein>
<evidence type="ECO:0000313" key="2">
    <source>
        <dbReference type="Proteomes" id="UP000177798"/>
    </source>
</evidence>
<dbReference type="Proteomes" id="UP000177798">
    <property type="component" value="Chromosome 9"/>
</dbReference>
<organism evidence="1 2">
    <name type="scientific">Sclerotinia sclerotiorum (strain ATCC 18683 / 1980 / Ss-1)</name>
    <name type="common">White mold</name>
    <name type="synonym">Whetzelinia sclerotiorum</name>
    <dbReference type="NCBI Taxonomy" id="665079"/>
    <lineage>
        <taxon>Eukaryota</taxon>
        <taxon>Fungi</taxon>
        <taxon>Dikarya</taxon>
        <taxon>Ascomycota</taxon>
        <taxon>Pezizomycotina</taxon>
        <taxon>Leotiomycetes</taxon>
        <taxon>Helotiales</taxon>
        <taxon>Sclerotiniaceae</taxon>
        <taxon>Sclerotinia</taxon>
    </lineage>
</organism>
<reference evidence="2" key="1">
    <citation type="journal article" date="2017" name="Genome Biol. Evol.">
        <title>The complete genome sequence of the phytopathogenic fungus Sclerotinia sclerotiorum reveals insights into the genome architecture of broad host range pathogens.</title>
        <authorList>
            <person name="Derbyshire M."/>
            <person name="Denton-Giles M."/>
            <person name="Hegedus D."/>
            <person name="Seifbarghy S."/>
            <person name="Rollins J."/>
            <person name="van Kan J."/>
            <person name="Seidl M.F."/>
            <person name="Faino L."/>
            <person name="Mbengue M."/>
            <person name="Navaud O."/>
            <person name="Raffaele S."/>
            <person name="Hammond-Kosack K."/>
            <person name="Heard S."/>
            <person name="Oliver R."/>
        </authorList>
    </citation>
    <scope>NUCLEOTIDE SEQUENCE [LARGE SCALE GENOMIC DNA]</scope>
    <source>
        <strain evidence="2">ATCC 18683 / 1980 / Ss-1</strain>
    </source>
</reference>
<dbReference type="AlphaFoldDB" id="A0A1D9QBM4"/>
<evidence type="ECO:0000313" key="1">
    <source>
        <dbReference type="EMBL" id="APA12311.1"/>
    </source>
</evidence>
<dbReference type="EMBL" id="CP017822">
    <property type="protein sequence ID" value="APA12311.1"/>
    <property type="molecule type" value="Genomic_DNA"/>
</dbReference>
<accession>A0A1D9QBM4</accession>